<dbReference type="EMBL" id="CAAJVP010000003">
    <property type="protein sequence ID" value="VHX99650.1"/>
    <property type="molecule type" value="Genomic_DNA"/>
</dbReference>
<evidence type="ECO:0000313" key="5">
    <source>
        <dbReference type="EMBL" id="HBH1542283.1"/>
    </source>
</evidence>
<dbReference type="EMBL" id="LK932994">
    <property type="protein sequence ID" value="CDT13832.1"/>
    <property type="molecule type" value="Genomic_DNA"/>
</dbReference>
<dbReference type="EMBL" id="CAADAN010000001">
    <property type="protein sequence ID" value="VFD29423.1"/>
    <property type="molecule type" value="Genomic_DNA"/>
</dbReference>
<evidence type="ECO:0000313" key="8">
    <source>
        <dbReference type="EMBL" id="VHX99650.1"/>
    </source>
</evidence>
<evidence type="ECO:0000313" key="2">
    <source>
        <dbReference type="EMBL" id="CDS85703.1"/>
    </source>
</evidence>
<evidence type="ECO:0000313" key="11">
    <source>
        <dbReference type="Proteomes" id="UP000411588"/>
    </source>
</evidence>
<dbReference type="InterPro" id="IPR002178">
    <property type="entry name" value="PTS_EIIA_type-2_dom"/>
</dbReference>
<reference evidence="5" key="4">
    <citation type="submission" date="2021-06" db="EMBL/GenBank/DDBJ databases">
        <authorList>
            <consortium name="NCBI Pathogen Detection Project"/>
        </authorList>
    </citation>
    <scope>NUCLEOTIDE SEQUENCE</scope>
    <source>
        <strain evidence="5">HN1000</strain>
    </source>
</reference>
<dbReference type="AlphaFoldDB" id="A0A031WKT0"/>
<dbReference type="EMBL" id="LK932402">
    <property type="protein sequence ID" value="CDS87680.1"/>
    <property type="molecule type" value="Genomic_DNA"/>
</dbReference>
<dbReference type="Proteomes" id="UP000189137">
    <property type="component" value="Unassembled WGS sequence"/>
</dbReference>
<evidence type="ECO:0000313" key="3">
    <source>
        <dbReference type="EMBL" id="CDS87680.1"/>
    </source>
</evidence>
<dbReference type="RefSeq" id="WP_009890480.1">
    <property type="nucleotide sequence ID" value="NZ_AP031492.1"/>
</dbReference>
<evidence type="ECO:0000313" key="10">
    <source>
        <dbReference type="Proteomes" id="UP000372533"/>
    </source>
</evidence>
<dbReference type="PANTHER" id="PTHR47738:SF3">
    <property type="entry name" value="PHOSPHOTRANSFERASE SYSTEM MANNITOL_FRUCTOSE-SPECIFIC IIA DOMAIN CONTAINING PROTEIN"/>
    <property type="match status" value="1"/>
</dbReference>
<reference evidence="6 9" key="2">
    <citation type="submission" date="2017-02" db="EMBL/GenBank/DDBJ databases">
        <authorList>
            <consortium name="Pathogen Informatics"/>
        </authorList>
    </citation>
    <scope>NUCLEOTIDE SEQUENCE [LARGE SCALE GENOMIC DNA]</scope>
    <source>
        <strain evidence="11">clo34</strain>
        <strain evidence="7">Clo34</strain>
        <strain evidence="8">Tl291</strain>
        <strain evidence="10">tl291</strain>
        <strain evidence="6 9">VRECD0157</strain>
    </source>
</reference>
<keyword evidence="5" id="KW-0813">Transport</keyword>
<dbReference type="Gene3D" id="3.40.930.10">
    <property type="entry name" value="Mannitol-specific EII, Chain A"/>
    <property type="match status" value="1"/>
</dbReference>
<accession>A0A031WKT0</accession>
<dbReference type="OMA" id="PHAQLEM"/>
<dbReference type="InterPro" id="IPR051541">
    <property type="entry name" value="PTS_SugarTrans_NitroReg"/>
</dbReference>
<organism evidence="4">
    <name type="scientific">Clostridioides difficile</name>
    <name type="common">Peptoclostridium difficile</name>
    <dbReference type="NCBI Taxonomy" id="1496"/>
    <lineage>
        <taxon>Bacteria</taxon>
        <taxon>Bacillati</taxon>
        <taxon>Bacillota</taxon>
        <taxon>Clostridia</taxon>
        <taxon>Peptostreptococcales</taxon>
        <taxon>Peptostreptococcaceae</taxon>
        <taxon>Clostridioides</taxon>
    </lineage>
</organism>
<keyword evidence="5" id="KW-0762">Sugar transport</keyword>
<evidence type="ECO:0000313" key="7">
    <source>
        <dbReference type="EMBL" id="VFD29423.1"/>
    </source>
</evidence>
<dbReference type="Proteomes" id="UP000372533">
    <property type="component" value="Unassembled WGS sequence"/>
</dbReference>
<dbReference type="CDD" id="cd00211">
    <property type="entry name" value="PTS_IIA_fru"/>
    <property type="match status" value="1"/>
</dbReference>
<dbReference type="Pfam" id="PF00359">
    <property type="entry name" value="PTS_EIIA_2"/>
    <property type="match status" value="1"/>
</dbReference>
<reference evidence="4" key="1">
    <citation type="submission" date="2014-07" db="EMBL/GenBank/DDBJ databases">
        <authorList>
            <person name="Monot Marc"/>
        </authorList>
    </citation>
    <scope>NUCLEOTIDE SEQUENCE</scope>
    <source>
        <strain evidence="4">7032989</strain>
        <strain evidence="3">7032994</strain>
    </source>
</reference>
<evidence type="ECO:0000313" key="4">
    <source>
        <dbReference type="EMBL" id="CDT13832.1"/>
    </source>
</evidence>
<dbReference type="KEGG" id="pdf:CD630DERM_22820"/>
<dbReference type="PATRIC" id="fig|1496.1373.peg.2834"/>
<dbReference type="EMBL" id="LK932505">
    <property type="protein sequence ID" value="CDS85703.1"/>
    <property type="molecule type" value="Genomic_DNA"/>
</dbReference>
<dbReference type="PANTHER" id="PTHR47738">
    <property type="entry name" value="PTS SYSTEM FRUCTOSE-LIKE EIIA COMPONENT-RELATED"/>
    <property type="match status" value="1"/>
</dbReference>
<dbReference type="EMBL" id="DAEPXK010000015">
    <property type="protein sequence ID" value="HBH1542283.1"/>
    <property type="molecule type" value="Genomic_DNA"/>
</dbReference>
<sequence>MNVDLISLGLESNDYESVIEELGSIMCKKEYVKETYINAVLERERTLPTGLDIGEMCVAIPHTDSKHVNESNVAVGILKNPVKFNSMIDPKDRLDVELVFLLAVKNPDSQVKLLKDLMSVFQNIKLLKNIKNASTKEEVAKLLDFIEI</sequence>
<dbReference type="InterPro" id="IPR016152">
    <property type="entry name" value="PTrfase/Anion_transptr"/>
</dbReference>
<dbReference type="SUPFAM" id="SSF55804">
    <property type="entry name" value="Phoshotransferase/anion transport protein"/>
    <property type="match status" value="1"/>
</dbReference>
<dbReference type="Proteomes" id="UP000411588">
    <property type="component" value="Unassembled WGS sequence"/>
</dbReference>
<evidence type="ECO:0000313" key="6">
    <source>
        <dbReference type="EMBL" id="SJS50256.1"/>
    </source>
</evidence>
<dbReference type="PROSITE" id="PS51094">
    <property type="entry name" value="PTS_EIIA_TYPE_2"/>
    <property type="match status" value="1"/>
</dbReference>
<name>A0A031WKT0_CLODI</name>
<protein>
    <submittedName>
        <fullName evidence="6">EIIBCA-Man</fullName>
    </submittedName>
    <submittedName>
        <fullName evidence="5">PTS sugar transporter subunit IIA</fullName>
    </submittedName>
    <submittedName>
        <fullName evidence="7">PTS system fructose/mannitol family transporter subunit IIA</fullName>
    </submittedName>
    <submittedName>
        <fullName evidence="3">PTS system, IIbc component</fullName>
    </submittedName>
    <submittedName>
        <fullName evidence="4">PTS system, fructose/mannitol family IIA component</fullName>
    </submittedName>
</protein>
<gene>
    <name evidence="6" type="primary">manP_6</name>
    <name evidence="8" type="synonym">manP_1</name>
    <name evidence="7" type="synonym">manP_4</name>
    <name evidence="4" type="ORF">BN1095_330097</name>
    <name evidence="2" type="ORF">BN1096_520437</name>
    <name evidence="3" type="ORF">BN1097_630176</name>
    <name evidence="5" type="ORF">KRM00_001765</name>
    <name evidence="8" type="ORF">SAMEA1402366_01087</name>
    <name evidence="7" type="ORF">SAMEA1402399_00466</name>
    <name evidence="6" type="ORF">SAMEA3375112_02233</name>
</gene>
<dbReference type="Proteomes" id="UP000878956">
    <property type="component" value="Unassembled WGS sequence"/>
</dbReference>
<proteinExistence type="predicted"/>
<evidence type="ECO:0000259" key="1">
    <source>
        <dbReference type="PROSITE" id="PS51094"/>
    </source>
</evidence>
<reference evidence="5" key="3">
    <citation type="journal article" date="2018" name="Genome Biol.">
        <title>SKESA: strategic k-mer extension for scrupulous assemblies.</title>
        <authorList>
            <person name="Souvorov A."/>
            <person name="Agarwala R."/>
            <person name="Lipman D.J."/>
        </authorList>
    </citation>
    <scope>NUCLEOTIDE SEQUENCE</scope>
    <source>
        <strain evidence="5">HN1000</strain>
    </source>
</reference>
<feature type="domain" description="PTS EIIA type-2" evidence="1">
    <location>
        <begin position="1"/>
        <end position="146"/>
    </location>
</feature>
<evidence type="ECO:0000313" key="9">
    <source>
        <dbReference type="Proteomes" id="UP000189137"/>
    </source>
</evidence>
<dbReference type="EMBL" id="FUPS01000007">
    <property type="protein sequence ID" value="SJS50256.1"/>
    <property type="molecule type" value="Genomic_DNA"/>
</dbReference>